<dbReference type="RefSeq" id="WP_145097573.1">
    <property type="nucleotide sequence ID" value="NZ_CP036274.1"/>
</dbReference>
<gene>
    <name evidence="1" type="ORF">ETAA8_62150</name>
</gene>
<dbReference type="InterPro" id="IPR053804">
    <property type="entry name" value="DUF6960"/>
</dbReference>
<reference evidence="1 2" key="1">
    <citation type="submission" date="2019-02" db="EMBL/GenBank/DDBJ databases">
        <title>Deep-cultivation of Planctomycetes and their phenomic and genomic characterization uncovers novel biology.</title>
        <authorList>
            <person name="Wiegand S."/>
            <person name="Jogler M."/>
            <person name="Boedeker C."/>
            <person name="Pinto D."/>
            <person name="Vollmers J."/>
            <person name="Rivas-Marin E."/>
            <person name="Kohn T."/>
            <person name="Peeters S.H."/>
            <person name="Heuer A."/>
            <person name="Rast P."/>
            <person name="Oberbeckmann S."/>
            <person name="Bunk B."/>
            <person name="Jeske O."/>
            <person name="Meyerdierks A."/>
            <person name="Storesund J.E."/>
            <person name="Kallscheuer N."/>
            <person name="Luecker S."/>
            <person name="Lage O.M."/>
            <person name="Pohl T."/>
            <person name="Merkel B.J."/>
            <person name="Hornburger P."/>
            <person name="Mueller R.-W."/>
            <person name="Bruemmer F."/>
            <person name="Labrenz M."/>
            <person name="Spormann A.M."/>
            <person name="Op den Camp H."/>
            <person name="Overmann J."/>
            <person name="Amann R."/>
            <person name="Jetten M.S.M."/>
            <person name="Mascher T."/>
            <person name="Medema M.H."/>
            <person name="Devos D.P."/>
            <person name="Kaster A.-K."/>
            <person name="Ovreas L."/>
            <person name="Rohde M."/>
            <person name="Galperin M.Y."/>
            <person name="Jogler C."/>
        </authorList>
    </citation>
    <scope>NUCLEOTIDE SEQUENCE [LARGE SCALE GENOMIC DNA]</scope>
    <source>
        <strain evidence="1 2">ETA_A8</strain>
    </source>
</reference>
<accession>A0A517YLF5</accession>
<evidence type="ECO:0000313" key="1">
    <source>
        <dbReference type="EMBL" id="QDU31062.1"/>
    </source>
</evidence>
<dbReference type="AlphaFoldDB" id="A0A517YLF5"/>
<organism evidence="1 2">
    <name type="scientific">Anatilimnocola aggregata</name>
    <dbReference type="NCBI Taxonomy" id="2528021"/>
    <lineage>
        <taxon>Bacteria</taxon>
        <taxon>Pseudomonadati</taxon>
        <taxon>Planctomycetota</taxon>
        <taxon>Planctomycetia</taxon>
        <taxon>Pirellulales</taxon>
        <taxon>Pirellulaceae</taxon>
        <taxon>Anatilimnocola</taxon>
    </lineage>
</organism>
<evidence type="ECO:0000313" key="2">
    <source>
        <dbReference type="Proteomes" id="UP000315017"/>
    </source>
</evidence>
<dbReference type="EMBL" id="CP036274">
    <property type="protein sequence ID" value="QDU31062.1"/>
    <property type="molecule type" value="Genomic_DNA"/>
</dbReference>
<keyword evidence="2" id="KW-1185">Reference proteome</keyword>
<dbReference type="Pfam" id="PF22283">
    <property type="entry name" value="DUF6960"/>
    <property type="match status" value="1"/>
</dbReference>
<dbReference type="OrthoDB" id="285761at2"/>
<dbReference type="Proteomes" id="UP000315017">
    <property type="component" value="Chromosome"/>
</dbReference>
<name>A0A517YLF5_9BACT</name>
<proteinExistence type="predicted"/>
<sequence length="138" mass="15892">MTVPVAVGSYGLYPWFKEHGIDKVQPDDLERLTRLSPYGKVFCVEGIEGDWIYISYGDERFRVAPSLFETVHAPRFHLNQRIRINGKSGDVNGTVVGVQWHWKQERPYYTLQIGNRVSSKQFWEEDLNEFVGQAGTPS</sequence>
<dbReference type="KEGG" id="aagg:ETAA8_62150"/>
<protein>
    <submittedName>
        <fullName evidence="1">Uncharacterized protein</fullName>
    </submittedName>
</protein>